<name>A0ABT3L1S0_9CYAN</name>
<protein>
    <submittedName>
        <fullName evidence="5">Iron uptake porin</fullName>
    </submittedName>
</protein>
<evidence type="ECO:0000256" key="3">
    <source>
        <dbReference type="SAM" id="MobiDB-lite"/>
    </source>
</evidence>
<dbReference type="PANTHER" id="PTHR43308">
    <property type="entry name" value="OUTER MEMBRANE PROTEIN ALPHA-RELATED"/>
    <property type="match status" value="1"/>
</dbReference>
<reference evidence="5 6" key="1">
    <citation type="submission" date="2021-08" db="EMBL/GenBank/DDBJ databases">
        <title>Draft genome sequence of Spirulina subsalsa with high tolerance to salinity and hype-accumulation of phycocyanin.</title>
        <authorList>
            <person name="Pei H."/>
            <person name="Jiang L."/>
        </authorList>
    </citation>
    <scope>NUCLEOTIDE SEQUENCE [LARGE SCALE GENOMIC DNA]</scope>
    <source>
        <strain evidence="5 6">FACHB-351</strain>
    </source>
</reference>
<dbReference type="Pfam" id="PF00395">
    <property type="entry name" value="SLH"/>
    <property type="match status" value="1"/>
</dbReference>
<gene>
    <name evidence="5" type="ORF">K4A83_04005</name>
</gene>
<proteinExistence type="inferred from homology"/>
<dbReference type="NCBIfam" id="NF033921">
    <property type="entry name" value="por_somb"/>
    <property type="match status" value="1"/>
</dbReference>
<evidence type="ECO:0000256" key="1">
    <source>
        <dbReference type="ARBA" id="ARBA00008769"/>
    </source>
</evidence>
<dbReference type="InterPro" id="IPR047684">
    <property type="entry name" value="Por_som-like"/>
</dbReference>
<organism evidence="5 6">
    <name type="scientific">Spirulina subsalsa FACHB-351</name>
    <dbReference type="NCBI Taxonomy" id="234711"/>
    <lineage>
        <taxon>Bacteria</taxon>
        <taxon>Bacillati</taxon>
        <taxon>Cyanobacteriota</taxon>
        <taxon>Cyanophyceae</taxon>
        <taxon>Spirulinales</taxon>
        <taxon>Spirulinaceae</taxon>
        <taxon>Spirulina</taxon>
    </lineage>
</organism>
<keyword evidence="6" id="KW-1185">Reference proteome</keyword>
<dbReference type="InterPro" id="IPR001119">
    <property type="entry name" value="SLH_dom"/>
</dbReference>
<evidence type="ECO:0000313" key="6">
    <source>
        <dbReference type="Proteomes" id="UP001526426"/>
    </source>
</evidence>
<feature type="domain" description="SLH" evidence="4">
    <location>
        <begin position="67"/>
        <end position="131"/>
    </location>
</feature>
<dbReference type="Proteomes" id="UP001526426">
    <property type="component" value="Unassembled WGS sequence"/>
</dbReference>
<evidence type="ECO:0000256" key="2">
    <source>
        <dbReference type="RuleBase" id="RU363072"/>
    </source>
</evidence>
<evidence type="ECO:0000259" key="4">
    <source>
        <dbReference type="PROSITE" id="PS51272"/>
    </source>
</evidence>
<dbReference type="InterPro" id="IPR038673">
    <property type="entry name" value="OprB_sf"/>
</dbReference>
<comment type="similarity">
    <text evidence="1 2">Belongs to the OprB family.</text>
</comment>
<dbReference type="PROSITE" id="PS51272">
    <property type="entry name" value="SLH"/>
    <property type="match status" value="1"/>
</dbReference>
<dbReference type="InterPro" id="IPR007049">
    <property type="entry name" value="Carb-sel_porin_OprB"/>
</dbReference>
<accession>A0ABT3L1S0</accession>
<dbReference type="PANTHER" id="PTHR43308:SF1">
    <property type="entry name" value="OUTER MEMBRANE PROTEIN ALPHA"/>
    <property type="match status" value="1"/>
</dbReference>
<evidence type="ECO:0000313" key="5">
    <source>
        <dbReference type="EMBL" id="MCW6035441.1"/>
    </source>
</evidence>
<dbReference type="Gene3D" id="2.40.160.180">
    <property type="entry name" value="Carbohydrate-selective porin OprB"/>
    <property type="match status" value="1"/>
</dbReference>
<comment type="caution">
    <text evidence="5">The sequence shown here is derived from an EMBL/GenBank/DDBJ whole genome shotgun (WGS) entry which is preliminary data.</text>
</comment>
<feature type="region of interest" description="Disordered" evidence="3">
    <location>
        <begin position="15"/>
        <end position="34"/>
    </location>
</feature>
<dbReference type="EMBL" id="JAIHOM010000013">
    <property type="protein sequence ID" value="MCW6035441.1"/>
    <property type="molecule type" value="Genomic_DNA"/>
</dbReference>
<dbReference type="Pfam" id="PF04966">
    <property type="entry name" value="OprB"/>
    <property type="match status" value="1"/>
</dbReference>
<sequence>MPLSDAFPTVHALQNSAEEREELDSNPDLVESAPLSNTLNSSEAEITFDGVYQAAIDGNHPIAQFAPVSQFRDVSPTDWAYEALMDLTNRYGCLSGYPDNTFRGARPLTRYEFAAGLNACIQYLERLIAQQANAVTLQDLEVMQRLVTEFQADIDTLATRVDSLEGRVAFLEENQFSTTTKLFGQAVIGIQGRSPDNDFDLFQNRLRDEDTKINVIHNAQLSLFTQFSPYSLLLTSFQMGDGNTGRTFTNTVGNYVSLGYEGDTDNSMLLSDLNYRHLIANRLAVIVGPMGVSPTNVFRGVNRIESAGSGPLSRFAQRNPIINVGSGQGGLGIDWQITDRFSFQAVYSTGDPENSTGGGLFGGQNGSTIVGGQLVVSPTDNIDLSLQYVNAYTPILGSLRTGVGDDLVIIPNSDNFRAPMTTDAFGGALEFRVTPQVALGGWVGYTTTNYKVEAGSVQTLNWMAFLRFSDLLGEGNVAGLYVGQPPKITSSNLPDGRNVPTFLSLGNPNATPGGQPSTTTHVELFYRFRVSDNVSVTPGVIVIFNPLQNSANDTITIGALRTTFNF</sequence>
<dbReference type="InterPro" id="IPR051465">
    <property type="entry name" value="Cell_Envelope_Struct_Comp"/>
</dbReference>